<dbReference type="PANTHER" id="PTHR21068:SF43">
    <property type="entry name" value="SPARTIN"/>
    <property type="match status" value="1"/>
</dbReference>
<keyword evidence="4" id="KW-1185">Reference proteome</keyword>
<dbReference type="GeneID" id="89950440"/>
<feature type="compositionally biased region" description="Polar residues" evidence="1">
    <location>
        <begin position="455"/>
        <end position="467"/>
    </location>
</feature>
<dbReference type="GO" id="GO:0005886">
    <property type="term" value="C:plasma membrane"/>
    <property type="evidence" value="ECO:0007669"/>
    <property type="project" value="TreeGrafter"/>
</dbReference>
<evidence type="ECO:0000256" key="1">
    <source>
        <dbReference type="SAM" id="MobiDB-lite"/>
    </source>
</evidence>
<accession>A0AAN7DQC9</accession>
<reference evidence="3 4" key="1">
    <citation type="submission" date="2022-11" db="EMBL/GenBank/DDBJ databases">
        <title>Mucor velutinosus strain NIH1002 WGS.</title>
        <authorList>
            <person name="Subramanian P."/>
            <person name="Mullikin J.C."/>
            <person name="Segre J.A."/>
            <person name="Zelazny A.M."/>
        </authorList>
    </citation>
    <scope>NUCLEOTIDE SEQUENCE [LARGE SCALE GENOMIC DNA]</scope>
    <source>
        <strain evidence="3 4">NIH1002</strain>
    </source>
</reference>
<dbReference type="Proteomes" id="UP001304243">
    <property type="component" value="Unassembled WGS sequence"/>
</dbReference>
<dbReference type="AlphaFoldDB" id="A0AAN7DQC9"/>
<feature type="domain" description="Senescence" evidence="2">
    <location>
        <begin position="212"/>
        <end position="394"/>
    </location>
</feature>
<dbReference type="EMBL" id="JASEJX010000009">
    <property type="protein sequence ID" value="KAK4520873.1"/>
    <property type="molecule type" value="Genomic_DNA"/>
</dbReference>
<evidence type="ECO:0000259" key="2">
    <source>
        <dbReference type="Pfam" id="PF06911"/>
    </source>
</evidence>
<organism evidence="3 4">
    <name type="scientific">Mucor velutinosus</name>
    <dbReference type="NCBI Taxonomy" id="708070"/>
    <lineage>
        <taxon>Eukaryota</taxon>
        <taxon>Fungi</taxon>
        <taxon>Fungi incertae sedis</taxon>
        <taxon>Mucoromycota</taxon>
        <taxon>Mucoromycotina</taxon>
        <taxon>Mucoromycetes</taxon>
        <taxon>Mucorales</taxon>
        <taxon>Mucorineae</taxon>
        <taxon>Mucoraceae</taxon>
        <taxon>Mucor</taxon>
    </lineage>
</organism>
<name>A0AAN7DQC9_9FUNG</name>
<proteinExistence type="predicted"/>
<dbReference type="GO" id="GO:0051301">
    <property type="term" value="P:cell division"/>
    <property type="evidence" value="ECO:0007669"/>
    <property type="project" value="TreeGrafter"/>
</dbReference>
<evidence type="ECO:0000313" key="4">
    <source>
        <dbReference type="Proteomes" id="UP001304243"/>
    </source>
</evidence>
<comment type="caution">
    <text evidence="3">The sequence shown here is derived from an EMBL/GenBank/DDBJ whole genome shotgun (WGS) entry which is preliminary data.</text>
</comment>
<gene>
    <name evidence="3" type="ORF">ATC70_006754</name>
</gene>
<dbReference type="RefSeq" id="XP_064687539.1">
    <property type="nucleotide sequence ID" value="XM_064826025.1"/>
</dbReference>
<dbReference type="InterPro" id="IPR045036">
    <property type="entry name" value="Spartin-like"/>
</dbReference>
<feature type="region of interest" description="Disordered" evidence="1">
    <location>
        <begin position="448"/>
        <end position="467"/>
    </location>
</feature>
<sequence>MTVLPITPNADQIDPSSLTYICLVDRVSVSSFNEGILTHIDDGHLIAYISSDPNAEQQVLLLKFYNYYDEERAAIVLVSRSKAWLQDERTLIFPRMEGGLWRVNCSDSEELTFTELQDVLTYFIKYENRHQMKNTLAMVNPVSCQVTQVVADNVQLDRTESESILDEEDFISSHEDEKGQKLPVYINKSSSQESLDPSKVRKVRLLYQSGNAMVTGSDWIAHALVLTGQALAQGIASGGKMLEDKIEPNKEPIKLSEQERRVFEIAYNTTSTATSMAAGLVDIAVSTAVSKINALVYDDQQMQAREPIENASHHFGISALQAAVKIAGGVASAASLVLVSSRDSIIQMIHKKYGTDAGYMAEKTIGSGANVAEMLIYFDSRGISRRVIVGGATKYDKQHKASQVFSSSTTSSGNVSTTTTPKELTNYKEEDGNHVVFENEWLNDTDNIADDAMSSKDTSVQGSSTSDKTMKKACSNLITI</sequence>
<evidence type="ECO:0000313" key="3">
    <source>
        <dbReference type="EMBL" id="KAK4520873.1"/>
    </source>
</evidence>
<dbReference type="InterPro" id="IPR009686">
    <property type="entry name" value="Senescence/spartin_C"/>
</dbReference>
<protein>
    <recommendedName>
        <fullName evidence="2">Senescence domain-containing protein</fullName>
    </recommendedName>
</protein>
<dbReference type="PANTHER" id="PTHR21068">
    <property type="entry name" value="SPARTIN"/>
    <property type="match status" value="1"/>
</dbReference>
<dbReference type="Pfam" id="PF06911">
    <property type="entry name" value="Senescence"/>
    <property type="match status" value="1"/>
</dbReference>